<evidence type="ECO:0000256" key="4">
    <source>
        <dbReference type="ARBA" id="ARBA00022777"/>
    </source>
</evidence>
<dbReference type="NCBIfam" id="TIGR03828">
    <property type="entry name" value="pfkB"/>
    <property type="match status" value="1"/>
</dbReference>
<accession>A0A9Q4G0R0</accession>
<evidence type="ECO:0000313" key="9">
    <source>
        <dbReference type="Proteomes" id="UP001057753"/>
    </source>
</evidence>
<evidence type="ECO:0000313" key="8">
    <source>
        <dbReference type="EMBL" id="MCR6098148.1"/>
    </source>
</evidence>
<evidence type="ECO:0000256" key="1">
    <source>
        <dbReference type="ARBA" id="ARBA00005380"/>
    </source>
</evidence>
<dbReference type="FunFam" id="3.40.1190.20:FF:000001">
    <property type="entry name" value="Phosphofructokinase"/>
    <property type="match status" value="1"/>
</dbReference>
<keyword evidence="5 6" id="KW-0067">ATP-binding</keyword>
<proteinExistence type="inferred from homology"/>
<name>A0A9Q4G0R0_SALAG</name>
<dbReference type="SUPFAM" id="SSF53613">
    <property type="entry name" value="Ribokinase-like"/>
    <property type="match status" value="1"/>
</dbReference>
<dbReference type="InterPro" id="IPR022463">
    <property type="entry name" value="1-PFruKinase"/>
</dbReference>
<sequence>MIYTCTMNTAIDLYVELDRLEPQTVNRTMDEDYQPNGKGVNVSIMLEKHGINSVALGFIAGFTGRYIEESLRKMGIMTDFVYADGVTRINVFINADTEYKIVNQGPTIAREAQQQLLEKIRRIQQGDTLIVSGSLPKNVPESILEEMAAICEDKGIAFVLDTSIQSLSGILRHNPFLLKPNEEELADFFGITHRLNEEELIYYGSELIKQGAKQVLISRGAEGSIFINDSTCLLASSPIGTVINTACAGDALLATFIGYQKSGADLEESLMYATATGASTAFSKGLSDLYDVPELLKQIHIRRRSSIWQK</sequence>
<evidence type="ECO:0000256" key="5">
    <source>
        <dbReference type="ARBA" id="ARBA00022840"/>
    </source>
</evidence>
<dbReference type="InterPro" id="IPR017583">
    <property type="entry name" value="Tagatose/fructose_Pkinase"/>
</dbReference>
<comment type="catalytic activity">
    <reaction evidence="6">
        <text>D-tagatofuranose 6-phosphate + ATP = D-tagatofuranose 1,6-bisphosphate + ADP + H(+)</text>
        <dbReference type="Rhea" id="RHEA:12420"/>
        <dbReference type="ChEBI" id="CHEBI:15378"/>
        <dbReference type="ChEBI" id="CHEBI:30616"/>
        <dbReference type="ChEBI" id="CHEBI:58694"/>
        <dbReference type="ChEBI" id="CHEBI:58695"/>
        <dbReference type="ChEBI" id="CHEBI:456216"/>
        <dbReference type="EC" id="2.7.1.144"/>
    </reaction>
</comment>
<dbReference type="CDD" id="cd01164">
    <property type="entry name" value="FruK_PfkB_like"/>
    <property type="match status" value="1"/>
</dbReference>
<comment type="caution">
    <text evidence="8">The sequence shown here is derived from an EMBL/GenBank/DDBJ whole genome shotgun (WGS) entry which is preliminary data.</text>
</comment>
<evidence type="ECO:0000256" key="2">
    <source>
        <dbReference type="ARBA" id="ARBA00022679"/>
    </source>
</evidence>
<dbReference type="GO" id="GO:0044281">
    <property type="term" value="P:small molecule metabolic process"/>
    <property type="evidence" value="ECO:0007669"/>
    <property type="project" value="UniProtKB-ARBA"/>
</dbReference>
<feature type="domain" description="Carbohydrate kinase PfkB" evidence="7">
    <location>
        <begin position="9"/>
        <end position="287"/>
    </location>
</feature>
<keyword evidence="9" id="KW-1185">Reference proteome</keyword>
<dbReference type="GO" id="GO:0005524">
    <property type="term" value="F:ATP binding"/>
    <property type="evidence" value="ECO:0007669"/>
    <property type="project" value="UniProtKB-KW"/>
</dbReference>
<dbReference type="AlphaFoldDB" id="A0A9Q4G0R0"/>
<dbReference type="GO" id="GO:0016052">
    <property type="term" value="P:carbohydrate catabolic process"/>
    <property type="evidence" value="ECO:0007669"/>
    <property type="project" value="UniProtKB-ARBA"/>
</dbReference>
<keyword evidence="3 6" id="KW-0547">Nucleotide-binding</keyword>
<protein>
    <recommendedName>
        <fullName evidence="6">Tagatose-6-phosphate kinase</fullName>
        <ecNumber evidence="6">2.7.1.144</ecNumber>
    </recommendedName>
</protein>
<organism evidence="8 9">
    <name type="scientific">Salipaludibacillus agaradhaerens</name>
    <name type="common">Bacillus agaradhaerens</name>
    <dbReference type="NCBI Taxonomy" id="76935"/>
    <lineage>
        <taxon>Bacteria</taxon>
        <taxon>Bacillati</taxon>
        <taxon>Bacillota</taxon>
        <taxon>Bacilli</taxon>
        <taxon>Bacillales</taxon>
        <taxon>Bacillaceae</taxon>
    </lineage>
</organism>
<evidence type="ECO:0000256" key="6">
    <source>
        <dbReference type="PIRNR" id="PIRNR000535"/>
    </source>
</evidence>
<keyword evidence="2 6" id="KW-0808">Transferase</keyword>
<dbReference type="PANTHER" id="PTHR46566:SF1">
    <property type="entry name" value="1-PHOSPHOFRUCTOKINASE"/>
    <property type="match status" value="1"/>
</dbReference>
<dbReference type="GO" id="GO:0008662">
    <property type="term" value="F:1-phosphofructokinase activity"/>
    <property type="evidence" value="ECO:0007669"/>
    <property type="project" value="InterPro"/>
</dbReference>
<keyword evidence="6" id="KW-0423">Lactose metabolism</keyword>
<reference evidence="8" key="1">
    <citation type="submission" date="2020-06" db="EMBL/GenBank/DDBJ databases">
        <title>Insight into the genomes of haloalkaliphilic bacilli from Kenyan soda lakes.</title>
        <authorList>
            <person name="Mwirichia R."/>
            <person name="Villamizar G.C."/>
            <person name="Poehlein A."/>
            <person name="Mugweru J."/>
            <person name="Kipnyargis A."/>
            <person name="Kiplimo D."/>
            <person name="Orwa P."/>
            <person name="Daniel R."/>
        </authorList>
    </citation>
    <scope>NUCLEOTIDE SEQUENCE</scope>
    <source>
        <strain evidence="8">B1096_S55</strain>
    </source>
</reference>
<dbReference type="EMBL" id="JABXYM010000001">
    <property type="protein sequence ID" value="MCR6098148.1"/>
    <property type="molecule type" value="Genomic_DNA"/>
</dbReference>
<gene>
    <name evidence="8" type="primary">pfkB</name>
    <name evidence="8" type="ORF">HXA33_16530</name>
</gene>
<comment type="similarity">
    <text evidence="6">Belongs to the carbohydrate kinase PfkB family. LacC subfamily.</text>
</comment>
<evidence type="ECO:0000256" key="3">
    <source>
        <dbReference type="ARBA" id="ARBA00022741"/>
    </source>
</evidence>
<dbReference type="Proteomes" id="UP001057753">
    <property type="component" value="Unassembled WGS sequence"/>
</dbReference>
<comment type="similarity">
    <text evidence="1">Belongs to the carbohydrate kinase pfkB family.</text>
</comment>
<dbReference type="PANTHER" id="PTHR46566">
    <property type="entry name" value="1-PHOSPHOFRUCTOKINASE-RELATED"/>
    <property type="match status" value="1"/>
</dbReference>
<dbReference type="InterPro" id="IPR029056">
    <property type="entry name" value="Ribokinase-like"/>
</dbReference>
<dbReference type="Gene3D" id="3.40.1190.20">
    <property type="match status" value="1"/>
</dbReference>
<dbReference type="GO" id="GO:0005988">
    <property type="term" value="P:lactose metabolic process"/>
    <property type="evidence" value="ECO:0007669"/>
    <property type="project" value="UniProtKB-KW"/>
</dbReference>
<keyword evidence="4" id="KW-0418">Kinase</keyword>
<dbReference type="Pfam" id="PF00294">
    <property type="entry name" value="PfkB"/>
    <property type="match status" value="1"/>
</dbReference>
<dbReference type="NCBIfam" id="TIGR03168">
    <property type="entry name" value="1-PFK"/>
    <property type="match status" value="1"/>
</dbReference>
<dbReference type="GO" id="GO:0005829">
    <property type="term" value="C:cytosol"/>
    <property type="evidence" value="ECO:0007669"/>
    <property type="project" value="TreeGrafter"/>
</dbReference>
<comment type="pathway">
    <text evidence="6">Carbohydrate metabolism; D-tagatose 6-phosphate degradation; D-glyceraldehyde 3-phosphate and glycerone phosphate from D-tagatose 6-phosphate: step 1/2.</text>
</comment>
<evidence type="ECO:0000259" key="7">
    <source>
        <dbReference type="Pfam" id="PF00294"/>
    </source>
</evidence>
<dbReference type="RefSeq" id="WP_257822913.1">
    <property type="nucleotide sequence ID" value="NZ_JABXYM010000001.1"/>
</dbReference>
<dbReference type="GO" id="GO:0009024">
    <property type="term" value="F:tagatose-6-phosphate kinase activity"/>
    <property type="evidence" value="ECO:0007669"/>
    <property type="project" value="UniProtKB-EC"/>
</dbReference>
<dbReference type="PIRSF" id="PIRSF000535">
    <property type="entry name" value="1PFK/6PFK/LacC"/>
    <property type="match status" value="1"/>
</dbReference>
<dbReference type="InterPro" id="IPR011611">
    <property type="entry name" value="PfkB_dom"/>
</dbReference>
<dbReference type="EC" id="2.7.1.144" evidence="6"/>